<keyword evidence="3" id="KW-1185">Reference proteome</keyword>
<dbReference type="InterPro" id="IPR000594">
    <property type="entry name" value="ThiF_NAD_FAD-bd"/>
</dbReference>
<dbReference type="InterPro" id="IPR035985">
    <property type="entry name" value="Ubiquitin-activating_enz"/>
</dbReference>
<dbReference type="PROSITE" id="PS51257">
    <property type="entry name" value="PROKAR_LIPOPROTEIN"/>
    <property type="match status" value="1"/>
</dbReference>
<dbReference type="PANTHER" id="PTHR10953:SF102">
    <property type="entry name" value="ADENYLYLTRANSFERASE AND SULFURTRANSFERASE MOCS3"/>
    <property type="match status" value="1"/>
</dbReference>
<dbReference type="InterPro" id="IPR001763">
    <property type="entry name" value="Rhodanese-like_dom"/>
</dbReference>
<reference evidence="2 3" key="1">
    <citation type="submission" date="2020-04" db="EMBL/GenBank/DDBJ databases">
        <title>Donghicola sp., a member of the Rhodobacteraceae family isolated from mangrove forest in Thailand.</title>
        <authorList>
            <person name="Charoenyingcharoen P."/>
            <person name="Yukphan P."/>
        </authorList>
    </citation>
    <scope>NUCLEOTIDE SEQUENCE [LARGE SCALE GENOMIC DNA]</scope>
    <source>
        <strain evidence="2 3">C2-DW-16</strain>
    </source>
</reference>
<evidence type="ECO:0000313" key="2">
    <source>
        <dbReference type="EMBL" id="NVO28207.1"/>
    </source>
</evidence>
<dbReference type="PROSITE" id="PS50206">
    <property type="entry name" value="RHODANESE_3"/>
    <property type="match status" value="1"/>
</dbReference>
<feature type="domain" description="Rhodanese" evidence="1">
    <location>
        <begin position="246"/>
        <end position="318"/>
    </location>
</feature>
<dbReference type="SUPFAM" id="SSF69572">
    <property type="entry name" value="Activating enzymes of the ubiquitin-like proteins"/>
    <property type="match status" value="1"/>
</dbReference>
<organism evidence="2 3">
    <name type="scientific">Donghicola mangrovi</name>
    <dbReference type="NCBI Taxonomy" id="2729614"/>
    <lineage>
        <taxon>Bacteria</taxon>
        <taxon>Pseudomonadati</taxon>
        <taxon>Pseudomonadota</taxon>
        <taxon>Alphaproteobacteria</taxon>
        <taxon>Rhodobacterales</taxon>
        <taxon>Roseobacteraceae</taxon>
        <taxon>Donghicola</taxon>
    </lineage>
</organism>
<protein>
    <submittedName>
        <fullName evidence="2">HesA/MoeB/ThiF family protein</fullName>
    </submittedName>
</protein>
<dbReference type="PANTHER" id="PTHR10953">
    <property type="entry name" value="UBIQUITIN-ACTIVATING ENZYME E1"/>
    <property type="match status" value="1"/>
</dbReference>
<comment type="caution">
    <text evidence="2">The sequence shown here is derived from an EMBL/GenBank/DDBJ whole genome shotgun (WGS) entry which is preliminary data.</text>
</comment>
<dbReference type="CDD" id="cd00757">
    <property type="entry name" value="ThiF_MoeB_HesA_family"/>
    <property type="match status" value="1"/>
</dbReference>
<gene>
    <name evidence="2" type="ORF">HJ526_12300</name>
</gene>
<dbReference type="Proteomes" id="UP000523601">
    <property type="component" value="Unassembled WGS sequence"/>
</dbReference>
<dbReference type="EMBL" id="JABCJD010000006">
    <property type="protein sequence ID" value="NVO28207.1"/>
    <property type="molecule type" value="Genomic_DNA"/>
</dbReference>
<dbReference type="SUPFAM" id="SSF52821">
    <property type="entry name" value="Rhodanese/Cell cycle control phosphatase"/>
    <property type="match status" value="1"/>
</dbReference>
<evidence type="ECO:0000313" key="3">
    <source>
        <dbReference type="Proteomes" id="UP000523601"/>
    </source>
</evidence>
<accession>A0ABX2PGT1</accession>
<dbReference type="InterPro" id="IPR036873">
    <property type="entry name" value="Rhodanese-like_dom_sf"/>
</dbReference>
<name>A0ABX2PGT1_9RHOB</name>
<dbReference type="Pfam" id="PF00899">
    <property type="entry name" value="ThiF"/>
    <property type="match status" value="1"/>
</dbReference>
<dbReference type="InterPro" id="IPR045886">
    <property type="entry name" value="ThiF/MoeB/HesA"/>
</dbReference>
<dbReference type="CDD" id="cd00158">
    <property type="entry name" value="RHOD"/>
    <property type="match status" value="1"/>
</dbReference>
<sequence>MSRYARQMILPEVGADGQTRLAQAHLLVVGCGGLGSGVIPALTGAGVGRLTLMDHDQIDLSNLHRQTIYRTEDVGLPKVDCAARYVRALNPDVQVDAVRLRLDARTALAAVQGVDLVIDAADSFAVSYILSDLCLEAGLPLISASVLGRGGYVGGFCGGAPSLRAVFPDLPDNGPTCATAGVMGPVVGMIGAMQAQMALAVLLGHRPSPLGQMMQVDMASYRVSTFRFDTAPEPEDALPFIHSDQLSPEDRVLDLRPETEAPAMPCAWAERIAPEGLRAVNINGQRIVLTCRSGLRAWRAARVLRERGAHSLAILAMGD</sequence>
<proteinExistence type="predicted"/>
<dbReference type="Gene3D" id="3.40.50.720">
    <property type="entry name" value="NAD(P)-binding Rossmann-like Domain"/>
    <property type="match status" value="1"/>
</dbReference>
<evidence type="ECO:0000259" key="1">
    <source>
        <dbReference type="PROSITE" id="PS50206"/>
    </source>
</evidence>